<evidence type="ECO:0000256" key="3">
    <source>
        <dbReference type="ARBA" id="ARBA00022670"/>
    </source>
</evidence>
<dbReference type="OrthoDB" id="2666767at2"/>
<keyword evidence="4 8" id="KW-0812">Transmembrane</keyword>
<evidence type="ECO:0000256" key="7">
    <source>
        <dbReference type="ARBA" id="ARBA00023136"/>
    </source>
</evidence>
<accession>A0A518V291</accession>
<proteinExistence type="predicted"/>
<gene>
    <name evidence="9" type="ORF">EEL30_00730</name>
</gene>
<geneLocation type="plasmid" evidence="9 10">
    <name>p1821L02</name>
</geneLocation>
<dbReference type="EMBL" id="CP033462">
    <property type="protein sequence ID" value="QDX91111.1"/>
    <property type="molecule type" value="Genomic_DNA"/>
</dbReference>
<feature type="transmembrane region" description="Helical" evidence="8">
    <location>
        <begin position="138"/>
        <end position="167"/>
    </location>
</feature>
<evidence type="ECO:0000256" key="5">
    <source>
        <dbReference type="ARBA" id="ARBA00022801"/>
    </source>
</evidence>
<keyword evidence="1" id="KW-1003">Cell membrane</keyword>
<dbReference type="SMART" id="SM00793">
    <property type="entry name" value="AgrB"/>
    <property type="match status" value="1"/>
</dbReference>
<evidence type="ECO:0000256" key="8">
    <source>
        <dbReference type="SAM" id="Phobius"/>
    </source>
</evidence>
<reference evidence="9 10" key="1">
    <citation type="submission" date="2018-11" db="EMBL/GenBank/DDBJ databases">
        <title>Phylogenetic determinants of toxin gene distribution in genomes of Brevibacillus laterosporus.</title>
        <authorList>
            <person name="Glare T.R."/>
            <person name="Durrant A."/>
            <person name="Berry C."/>
            <person name="Palma L."/>
            <person name="Ormskirk M."/>
            <person name="Cox M.O."/>
        </authorList>
    </citation>
    <scope>NUCLEOTIDE SEQUENCE [LARGE SCALE GENOMIC DNA]</scope>
    <source>
        <strain evidence="9 10">1821L</strain>
        <plasmid evidence="9 10">p1821L02</plasmid>
    </source>
</reference>
<evidence type="ECO:0000256" key="1">
    <source>
        <dbReference type="ARBA" id="ARBA00022475"/>
    </source>
</evidence>
<keyword evidence="7 8" id="KW-0472">Membrane</keyword>
<evidence type="ECO:0000313" key="10">
    <source>
        <dbReference type="Proteomes" id="UP000319432"/>
    </source>
</evidence>
<dbReference type="Proteomes" id="UP000319432">
    <property type="component" value="Plasmid p1821L02"/>
</dbReference>
<evidence type="ECO:0000313" key="9">
    <source>
        <dbReference type="EMBL" id="QDX91111.1"/>
    </source>
</evidence>
<evidence type="ECO:0000256" key="4">
    <source>
        <dbReference type="ARBA" id="ARBA00022692"/>
    </source>
</evidence>
<organism evidence="9 10">
    <name type="scientific">Brevibacillus laterosporus</name>
    <name type="common">Bacillus laterosporus</name>
    <dbReference type="NCBI Taxonomy" id="1465"/>
    <lineage>
        <taxon>Bacteria</taxon>
        <taxon>Bacillati</taxon>
        <taxon>Bacillota</taxon>
        <taxon>Bacilli</taxon>
        <taxon>Bacillales</taxon>
        <taxon>Paenibacillaceae</taxon>
        <taxon>Brevibacillus</taxon>
    </lineage>
</organism>
<keyword evidence="10" id="KW-1185">Reference proteome</keyword>
<keyword evidence="6 8" id="KW-1133">Transmembrane helix</keyword>
<dbReference type="GO" id="GO:0006508">
    <property type="term" value="P:proteolysis"/>
    <property type="evidence" value="ECO:0007669"/>
    <property type="project" value="UniProtKB-KW"/>
</dbReference>
<keyword evidence="9" id="KW-0614">Plasmid</keyword>
<feature type="transmembrane region" description="Helical" evidence="8">
    <location>
        <begin position="96"/>
        <end position="118"/>
    </location>
</feature>
<feature type="transmembrane region" description="Helical" evidence="8">
    <location>
        <begin position="24"/>
        <end position="51"/>
    </location>
</feature>
<evidence type="ECO:0000256" key="2">
    <source>
        <dbReference type="ARBA" id="ARBA00022654"/>
    </source>
</evidence>
<protein>
    <submittedName>
        <fullName evidence="9">Accessory regulator AgrB</fullName>
    </submittedName>
</protein>
<sequence length="171" mass="18707">MIEKISKKIATLINKANPAQTSSVAVLTYSISVTINFLVVLIFSILLGYLFGRLAETIIALFSFMLLRAFSGGYHLKSLDGCAVVTVGIMSIIPHIPMTSIVNTVLTAISGLLVLLLAPNNVYDGVKVPREKHLLLKVISFLIVCSNFLFISPILSLSFFVQSILLIPKRR</sequence>
<evidence type="ECO:0000256" key="6">
    <source>
        <dbReference type="ARBA" id="ARBA00022989"/>
    </source>
</evidence>
<keyword evidence="3" id="KW-0645">Protease</keyword>
<keyword evidence="5" id="KW-0378">Hydrolase</keyword>
<dbReference type="InterPro" id="IPR006741">
    <property type="entry name" value="AgrB"/>
</dbReference>
<name>A0A518V291_BRELA</name>
<dbReference type="GO" id="GO:0009372">
    <property type="term" value="P:quorum sensing"/>
    <property type="evidence" value="ECO:0007669"/>
    <property type="project" value="UniProtKB-KW"/>
</dbReference>
<dbReference type="GO" id="GO:0016020">
    <property type="term" value="C:membrane"/>
    <property type="evidence" value="ECO:0007669"/>
    <property type="project" value="InterPro"/>
</dbReference>
<dbReference type="AlphaFoldDB" id="A0A518V291"/>
<dbReference type="GO" id="GO:0008233">
    <property type="term" value="F:peptidase activity"/>
    <property type="evidence" value="ECO:0007669"/>
    <property type="project" value="UniProtKB-KW"/>
</dbReference>
<keyword evidence="2" id="KW-0673">Quorum sensing</keyword>
<dbReference type="Pfam" id="PF04647">
    <property type="entry name" value="AgrB"/>
    <property type="match status" value="1"/>
</dbReference>
<feature type="transmembrane region" description="Helical" evidence="8">
    <location>
        <begin position="57"/>
        <end position="76"/>
    </location>
</feature>